<evidence type="ECO:0000313" key="6">
    <source>
        <dbReference type="EMBL" id="AFG38870.1"/>
    </source>
</evidence>
<feature type="domain" description="Protein kinase" evidence="5">
    <location>
        <begin position="11"/>
        <end position="275"/>
    </location>
</feature>
<dbReference type="PATRIC" id="fig|889378.3.peg.2820"/>
<proteinExistence type="predicted"/>
<dbReference type="PANTHER" id="PTHR43289">
    <property type="entry name" value="MITOGEN-ACTIVATED PROTEIN KINASE KINASE KINASE 20-RELATED"/>
    <property type="match status" value="1"/>
</dbReference>
<gene>
    <name evidence="6" type="ordered locus">Spiaf_2846</name>
</gene>
<dbReference type="SMART" id="SM00220">
    <property type="entry name" value="S_TKc"/>
    <property type="match status" value="1"/>
</dbReference>
<dbReference type="HOGENOM" id="CLU_506118_0_0_12"/>
<name>H9UMX7_SPIAZ</name>
<dbReference type="AlphaFoldDB" id="H9UMX7"/>
<dbReference type="eggNOG" id="COG0515">
    <property type="taxonomic scope" value="Bacteria"/>
</dbReference>
<dbReference type="CDD" id="cd14014">
    <property type="entry name" value="STKc_PknB_like"/>
    <property type="match status" value="1"/>
</dbReference>
<dbReference type="InterPro" id="IPR011009">
    <property type="entry name" value="Kinase-like_dom_sf"/>
</dbReference>
<dbReference type="GO" id="GO:0005524">
    <property type="term" value="F:ATP binding"/>
    <property type="evidence" value="ECO:0007669"/>
    <property type="project" value="UniProtKB-KW"/>
</dbReference>
<organism evidence="6 7">
    <name type="scientific">Spirochaeta africana (strain ATCC 700263 / DSM 8902 / Z-7692)</name>
    <dbReference type="NCBI Taxonomy" id="889378"/>
    <lineage>
        <taxon>Bacteria</taxon>
        <taxon>Pseudomonadati</taxon>
        <taxon>Spirochaetota</taxon>
        <taxon>Spirochaetia</taxon>
        <taxon>Spirochaetales</taxon>
        <taxon>Spirochaetaceae</taxon>
        <taxon>Spirochaeta</taxon>
    </lineage>
</organism>
<keyword evidence="2" id="KW-0547">Nucleotide-binding</keyword>
<dbReference type="STRING" id="889378.Spiaf_2846"/>
<accession>H9UMX7</accession>
<dbReference type="GO" id="GO:0004674">
    <property type="term" value="F:protein serine/threonine kinase activity"/>
    <property type="evidence" value="ECO:0007669"/>
    <property type="project" value="TreeGrafter"/>
</dbReference>
<reference evidence="7" key="1">
    <citation type="journal article" date="2013" name="Stand. Genomic Sci.">
        <title>Complete genome sequence of the halophilic bacterium Spirochaeta africana type strain (Z-7692(T)) from the alkaline Lake Magadi in the East African Rift.</title>
        <authorList>
            <person name="Liolos K."/>
            <person name="Abt B."/>
            <person name="Scheuner C."/>
            <person name="Teshima H."/>
            <person name="Held B."/>
            <person name="Lapidus A."/>
            <person name="Nolan M."/>
            <person name="Lucas S."/>
            <person name="Deshpande S."/>
            <person name="Cheng J.F."/>
            <person name="Tapia R."/>
            <person name="Goodwin L.A."/>
            <person name="Pitluck S."/>
            <person name="Pagani I."/>
            <person name="Ivanova N."/>
            <person name="Mavromatis K."/>
            <person name="Mikhailova N."/>
            <person name="Huntemann M."/>
            <person name="Pati A."/>
            <person name="Chen A."/>
            <person name="Palaniappan K."/>
            <person name="Land M."/>
            <person name="Rohde M."/>
            <person name="Tindall B.J."/>
            <person name="Detter J.C."/>
            <person name="Goker M."/>
            <person name="Bristow J."/>
            <person name="Eisen J.A."/>
            <person name="Markowitz V."/>
            <person name="Hugenholtz P."/>
            <person name="Woyke T."/>
            <person name="Klenk H.P."/>
            <person name="Kyrpides N.C."/>
        </authorList>
    </citation>
    <scope>NUCLEOTIDE SEQUENCE</scope>
    <source>
        <strain evidence="7">ATCC 700263 / DSM 8902 / Z-7692</strain>
    </source>
</reference>
<dbReference type="Pfam" id="PF00069">
    <property type="entry name" value="Pkinase"/>
    <property type="match status" value="1"/>
</dbReference>
<evidence type="ECO:0000259" key="5">
    <source>
        <dbReference type="PROSITE" id="PS50011"/>
    </source>
</evidence>
<dbReference type="RefSeq" id="WP_014456852.1">
    <property type="nucleotide sequence ID" value="NC_017098.1"/>
</dbReference>
<sequence length="648" mass="74298">MAAIPERIGKYKIISQLATGGMGAVYKAQHPTLQQELVIKKLTMLDSSHVRERFRREAQIMFNFKSDYIVDVYDHFREGKAYHIVQEYIDGISLEDLIERERYLPEHIALRIMLYAARALKYAHSRNVVHRDIKPGNILISRRGTVKLVDFGIASIRDRINDEDLTQIGMTLGTPSYMAPEQFTSSRDVDKRADIYSLGVMLYEMLTGKKPFPGTKLPETYQRIIKGKYRNPRRINPNISRFSLRLLKKTMQPKLRRRYRDMQQVIRRLERHLRIKPVIGVPFESADMLADFVAGKRTWPRNARVRIGQAAGIAAAALLLIWGSSGILRLGYHQRLLQPGLYGSVSLQLQSAMDPQELSRLPIDARLTSEQFPALQYDLPLRRPLRNLAPIQQLPPLLRPDALPNSLVTLPRYIRSGRYRLELQVGSQQYHQLVYVHARERQFPEPRRQNQNHFVIEHASPAPRPLRISSVIRDQLSGTNITPLARVEALHGGRFQSVESLTANQQLLSGEEIHFRISRAGYYSQELQVSSRPGETELELRSALVPRSGQITIATTDSRTSLRINNSRSYIQGGMNPRDMRIPPLDPDQPITLQLPPGRYTLQSVRGFRQGNELGINLTSDQHRYFLIEFLSDEDIFTLSEIQEGELP</sequence>
<dbReference type="PROSITE" id="PS00108">
    <property type="entry name" value="PROTEIN_KINASE_ST"/>
    <property type="match status" value="1"/>
</dbReference>
<dbReference type="PANTHER" id="PTHR43289:SF6">
    <property type="entry name" value="SERINE_THREONINE-PROTEIN KINASE NEKL-3"/>
    <property type="match status" value="1"/>
</dbReference>
<keyword evidence="3 6" id="KW-0418">Kinase</keyword>
<evidence type="ECO:0000256" key="3">
    <source>
        <dbReference type="ARBA" id="ARBA00022777"/>
    </source>
</evidence>
<protein>
    <submittedName>
        <fullName evidence="6">Protein kinase family protein</fullName>
    </submittedName>
</protein>
<dbReference type="PROSITE" id="PS50011">
    <property type="entry name" value="PROTEIN_KINASE_DOM"/>
    <property type="match status" value="1"/>
</dbReference>
<dbReference type="InterPro" id="IPR000719">
    <property type="entry name" value="Prot_kinase_dom"/>
</dbReference>
<keyword evidence="1" id="KW-0808">Transferase</keyword>
<dbReference type="KEGG" id="sfc:Spiaf_2846"/>
<keyword evidence="4" id="KW-0067">ATP-binding</keyword>
<dbReference type="EMBL" id="CP003282">
    <property type="protein sequence ID" value="AFG38870.1"/>
    <property type="molecule type" value="Genomic_DNA"/>
</dbReference>
<evidence type="ECO:0000256" key="1">
    <source>
        <dbReference type="ARBA" id="ARBA00022679"/>
    </source>
</evidence>
<evidence type="ECO:0000256" key="2">
    <source>
        <dbReference type="ARBA" id="ARBA00022741"/>
    </source>
</evidence>
<keyword evidence="7" id="KW-1185">Reference proteome</keyword>
<dbReference type="OrthoDB" id="9801841at2"/>
<evidence type="ECO:0000313" key="7">
    <source>
        <dbReference type="Proteomes" id="UP000007383"/>
    </source>
</evidence>
<dbReference type="Gene3D" id="1.10.510.10">
    <property type="entry name" value="Transferase(Phosphotransferase) domain 1"/>
    <property type="match status" value="1"/>
</dbReference>
<dbReference type="InterPro" id="IPR008271">
    <property type="entry name" value="Ser/Thr_kinase_AS"/>
</dbReference>
<evidence type="ECO:0000256" key="4">
    <source>
        <dbReference type="ARBA" id="ARBA00022840"/>
    </source>
</evidence>
<dbReference type="SUPFAM" id="SSF56112">
    <property type="entry name" value="Protein kinase-like (PK-like)"/>
    <property type="match status" value="1"/>
</dbReference>
<dbReference type="Proteomes" id="UP000007383">
    <property type="component" value="Chromosome"/>
</dbReference>